<dbReference type="AlphaFoldDB" id="A0A2T2N8N0"/>
<organism evidence="1 2">
    <name type="scientific">Corynespora cassiicola Philippines</name>
    <dbReference type="NCBI Taxonomy" id="1448308"/>
    <lineage>
        <taxon>Eukaryota</taxon>
        <taxon>Fungi</taxon>
        <taxon>Dikarya</taxon>
        <taxon>Ascomycota</taxon>
        <taxon>Pezizomycotina</taxon>
        <taxon>Dothideomycetes</taxon>
        <taxon>Pleosporomycetidae</taxon>
        <taxon>Pleosporales</taxon>
        <taxon>Corynesporascaceae</taxon>
        <taxon>Corynespora</taxon>
    </lineage>
</organism>
<sequence>MAQTMTQYEYCTEQPLRCQCLSNKKPGISDSVFRAGKVVSQGMLAIGAATTPIAMVSDPTQAASLFTASIAAVGAVGQISTFACEKGYKSVKKMKKKIDNRNKICAVCHRPL</sequence>
<dbReference type="Proteomes" id="UP000240883">
    <property type="component" value="Unassembled WGS sequence"/>
</dbReference>
<keyword evidence="2" id="KW-1185">Reference proteome</keyword>
<proteinExistence type="predicted"/>
<evidence type="ECO:0000313" key="1">
    <source>
        <dbReference type="EMBL" id="PSN61785.1"/>
    </source>
</evidence>
<name>A0A2T2N8N0_CORCC</name>
<dbReference type="EMBL" id="KZ678143">
    <property type="protein sequence ID" value="PSN61785.1"/>
    <property type="molecule type" value="Genomic_DNA"/>
</dbReference>
<gene>
    <name evidence="1" type="ORF">BS50DRAFT_592723</name>
</gene>
<protein>
    <submittedName>
        <fullName evidence="1">Uncharacterized protein</fullName>
    </submittedName>
</protein>
<reference evidence="1 2" key="1">
    <citation type="journal article" date="2018" name="Front. Microbiol.">
        <title>Genome-Wide Analysis of Corynespora cassiicola Leaf Fall Disease Putative Effectors.</title>
        <authorList>
            <person name="Lopez D."/>
            <person name="Ribeiro S."/>
            <person name="Label P."/>
            <person name="Fumanal B."/>
            <person name="Venisse J.S."/>
            <person name="Kohler A."/>
            <person name="de Oliveira R.R."/>
            <person name="Labutti K."/>
            <person name="Lipzen A."/>
            <person name="Lail K."/>
            <person name="Bauer D."/>
            <person name="Ohm R.A."/>
            <person name="Barry K.W."/>
            <person name="Spatafora J."/>
            <person name="Grigoriev I.V."/>
            <person name="Martin F.M."/>
            <person name="Pujade-Renaud V."/>
        </authorList>
    </citation>
    <scope>NUCLEOTIDE SEQUENCE [LARGE SCALE GENOMIC DNA]</scope>
    <source>
        <strain evidence="1 2">Philippines</strain>
    </source>
</reference>
<evidence type="ECO:0000313" key="2">
    <source>
        <dbReference type="Proteomes" id="UP000240883"/>
    </source>
</evidence>
<accession>A0A2T2N8N0</accession>